<evidence type="ECO:0000256" key="1">
    <source>
        <dbReference type="SAM" id="SignalP"/>
    </source>
</evidence>
<gene>
    <name evidence="2" type="ORF">G6N74_20380</name>
</gene>
<dbReference type="Gene3D" id="2.60.40.1880">
    <property type="entry name" value="Invasion associated locus B (IalB) protein"/>
    <property type="match status" value="1"/>
</dbReference>
<comment type="caution">
    <text evidence="2">The sequence shown here is derived from an EMBL/GenBank/DDBJ whole genome shotgun (WGS) entry which is preliminary data.</text>
</comment>
<dbReference type="Proteomes" id="UP000481252">
    <property type="component" value="Unassembled WGS sequence"/>
</dbReference>
<protein>
    <recommendedName>
        <fullName evidence="4">Invasion associated locus B family protein</fullName>
    </recommendedName>
</protein>
<accession>A0A7C9VF51</accession>
<dbReference type="RefSeq" id="WP_165119854.1">
    <property type="nucleotide sequence ID" value="NZ_JAAKZG010000009.1"/>
</dbReference>
<evidence type="ECO:0000313" key="2">
    <source>
        <dbReference type="EMBL" id="NGN43432.1"/>
    </source>
</evidence>
<keyword evidence="3" id="KW-1185">Reference proteome</keyword>
<keyword evidence="1" id="KW-0732">Signal</keyword>
<feature type="signal peptide" evidence="1">
    <location>
        <begin position="1"/>
        <end position="29"/>
    </location>
</feature>
<proteinExistence type="predicted"/>
<dbReference type="Pfam" id="PF06776">
    <property type="entry name" value="IalB"/>
    <property type="match status" value="1"/>
</dbReference>
<dbReference type="EMBL" id="JAAKZG010000009">
    <property type="protein sequence ID" value="NGN43432.1"/>
    <property type="molecule type" value="Genomic_DNA"/>
</dbReference>
<reference evidence="2 3" key="1">
    <citation type="submission" date="2020-02" db="EMBL/GenBank/DDBJ databases">
        <title>Genome sequence of the type strain CGMCC 1.15528 of Mesorhizobium zhangyense.</title>
        <authorList>
            <person name="Gao J."/>
            <person name="Sun J."/>
        </authorList>
    </citation>
    <scope>NUCLEOTIDE SEQUENCE [LARGE SCALE GENOMIC DNA]</scope>
    <source>
        <strain evidence="2 3">CGMCC 1.15528</strain>
    </source>
</reference>
<evidence type="ECO:0000313" key="3">
    <source>
        <dbReference type="Proteomes" id="UP000481252"/>
    </source>
</evidence>
<dbReference type="InterPro" id="IPR010642">
    <property type="entry name" value="Invasion_prot_B"/>
</dbReference>
<dbReference type="AlphaFoldDB" id="A0A7C9VF51"/>
<feature type="chain" id="PRO_5028981533" description="Invasion associated locus B family protein" evidence="1">
    <location>
        <begin position="30"/>
        <end position="177"/>
    </location>
</feature>
<organism evidence="2 3">
    <name type="scientific">Mesorhizobium zhangyense</name>
    <dbReference type="NCBI Taxonomy" id="1776730"/>
    <lineage>
        <taxon>Bacteria</taxon>
        <taxon>Pseudomonadati</taxon>
        <taxon>Pseudomonadota</taxon>
        <taxon>Alphaproteobacteria</taxon>
        <taxon>Hyphomicrobiales</taxon>
        <taxon>Phyllobacteriaceae</taxon>
        <taxon>Mesorhizobium</taxon>
    </lineage>
</organism>
<name>A0A7C9VF51_9HYPH</name>
<sequence length="177" mass="18909">MARIRASRFAAIGIAAVLCICAGLSFATAQTKTQAKPTTDEKPQPGWRISCQGDAASKNLSCTLGQLLREKQTGKRLLAVSIFRKDKSAPYTMRLNLPHGLLLTNGVKVWIDEKTQKTYPIVTADQRGSYAVIPLDAGMIDGLKQGTLLNVGVSSYTGGDIIFQLSLAGITTGLAKI</sequence>
<dbReference type="InterPro" id="IPR038696">
    <property type="entry name" value="IalB_sf"/>
</dbReference>
<evidence type="ECO:0008006" key="4">
    <source>
        <dbReference type="Google" id="ProtNLM"/>
    </source>
</evidence>